<organism evidence="2 3">
    <name type="scientific">Paraflavitalea soli</name>
    <dbReference type="NCBI Taxonomy" id="2315862"/>
    <lineage>
        <taxon>Bacteria</taxon>
        <taxon>Pseudomonadati</taxon>
        <taxon>Bacteroidota</taxon>
        <taxon>Chitinophagia</taxon>
        <taxon>Chitinophagales</taxon>
        <taxon>Chitinophagaceae</taxon>
        <taxon>Paraflavitalea</taxon>
    </lineage>
</organism>
<protein>
    <recommendedName>
        <fullName evidence="4">Aspartyl protease</fullName>
    </recommendedName>
</protein>
<dbReference type="Proteomes" id="UP000263900">
    <property type="component" value="Chromosome"/>
</dbReference>
<evidence type="ECO:0000256" key="1">
    <source>
        <dbReference type="SAM" id="SignalP"/>
    </source>
</evidence>
<evidence type="ECO:0000313" key="2">
    <source>
        <dbReference type="EMBL" id="AXY75791.1"/>
    </source>
</evidence>
<feature type="signal peptide" evidence="1">
    <location>
        <begin position="1"/>
        <end position="21"/>
    </location>
</feature>
<accession>A0A3B7MZU2</accession>
<gene>
    <name evidence="2" type="ORF">D3H65_18175</name>
</gene>
<dbReference type="RefSeq" id="WP_119051672.1">
    <property type="nucleotide sequence ID" value="NZ_CP032157.1"/>
</dbReference>
<proteinExistence type="predicted"/>
<keyword evidence="3" id="KW-1185">Reference proteome</keyword>
<keyword evidence="1" id="KW-0732">Signal</keyword>
<feature type="chain" id="PRO_5017792654" description="Aspartyl protease" evidence="1">
    <location>
        <begin position="22"/>
        <end position="317"/>
    </location>
</feature>
<name>A0A3B7MZU2_9BACT</name>
<sequence length="317" mass="35367">MKKQLLPTCLLFLFLFQYTRAQVPPPIPANQLIFPAGTHILPLQWKGDSLHSQWEPQAGLLIPVTIPGCPKTWYMQFDTGSPYSLFYGDKLQAIYRRYPSMANLRQVGDTLTNFSFKAGPLPITARQIAVQSFDSSGIDWSNKHSLPIIGTLGTDLIDNKAVAIDYRRKQLIISDSLPVAYRKAPPVSFTYAMRRILLPAVIRGQKTILYFDSGSSAFELLTNKATCLQLAIDTAAVIQYPVQSWGKTLIANTVATNDSITLAGKAIPIRRITWVEGVNDSQVSQMMKMGIGGMTGNKLFLHNILVLDTRSRQFRLF</sequence>
<dbReference type="AlphaFoldDB" id="A0A3B7MZU2"/>
<evidence type="ECO:0008006" key="4">
    <source>
        <dbReference type="Google" id="ProtNLM"/>
    </source>
</evidence>
<reference evidence="2 3" key="1">
    <citation type="submission" date="2018-09" db="EMBL/GenBank/DDBJ databases">
        <title>Genome sequencing of strain 6GH32-13.</title>
        <authorList>
            <person name="Weon H.-Y."/>
            <person name="Heo J."/>
            <person name="Kwon S.-W."/>
        </authorList>
    </citation>
    <scope>NUCLEOTIDE SEQUENCE [LARGE SCALE GENOMIC DNA]</scope>
    <source>
        <strain evidence="2 3">5GH32-13</strain>
    </source>
</reference>
<dbReference type="KEGG" id="pseg:D3H65_18175"/>
<dbReference type="OrthoDB" id="1098576at2"/>
<evidence type="ECO:0000313" key="3">
    <source>
        <dbReference type="Proteomes" id="UP000263900"/>
    </source>
</evidence>
<dbReference type="EMBL" id="CP032157">
    <property type="protein sequence ID" value="AXY75791.1"/>
    <property type="molecule type" value="Genomic_DNA"/>
</dbReference>